<dbReference type="InterPro" id="IPR023404">
    <property type="entry name" value="rSAM_horseshoe"/>
</dbReference>
<comment type="caution">
    <text evidence="8">The sequence shown here is derived from an EMBL/GenBank/DDBJ whole genome shotgun (WGS) entry which is preliminary data.</text>
</comment>
<protein>
    <submittedName>
        <fullName evidence="8">Radical SAM protein</fullName>
    </submittedName>
</protein>
<sequence length="477" mass="54794">MKIFYLNPSYGEDFVRSARWAAKSRGRVQRHPEQALIHIAVLENAGHECKFLDAAAMNMGEEETVNEIKAFMPDIVIIHTTTPSIYNDINYAKISKKICNPKTVLVGAHASAEPEDSLLKSQGSVDFVVIGEPDYTLRDICSGMDTNLILGIGYMKDGKYIENEKRPPLDVNELPFPSWKHIDPKFYHDAGKLYPFLTLYTGRGCFALCTFCREPAVMDGRRLRIRDAKKVVDEMEYDLSLYPDLREIMFETDTFTAVPKHVKEVCEEIIKRGLNKKIKWSCNVRTDIDTSLLPLMKKAGCRMLMVGFEFGTNEQLQAVKKGTTIEKASKFVKEAKRLGFTIHGCFMIGAPNETPKSAQATIDFAKSLPLDTIQVSGIAVYPGTELYKWAKENNYIKAKDWTDWVDENHEQVTLLSYPQMSKEQIDFYIDKGLKEFYMRPSQMFRMFFNIRSFDDIIRKLYGFRSFLDYFSKNKRKA</sequence>
<evidence type="ECO:0000256" key="1">
    <source>
        <dbReference type="ARBA" id="ARBA00001966"/>
    </source>
</evidence>
<keyword evidence="4" id="KW-0408">Iron</keyword>
<proteinExistence type="predicted"/>
<keyword evidence="9" id="KW-1185">Reference proteome</keyword>
<evidence type="ECO:0000256" key="2">
    <source>
        <dbReference type="ARBA" id="ARBA00022691"/>
    </source>
</evidence>
<comment type="cofactor">
    <cofactor evidence="1">
        <name>[4Fe-4S] cluster</name>
        <dbReference type="ChEBI" id="CHEBI:49883"/>
    </cofactor>
</comment>
<dbReference type="InterPro" id="IPR058240">
    <property type="entry name" value="rSAM_sf"/>
</dbReference>
<dbReference type="Proteomes" id="UP000310168">
    <property type="component" value="Unassembled WGS sequence"/>
</dbReference>
<dbReference type="PANTHER" id="PTHR43409">
    <property type="entry name" value="ANAEROBIC MAGNESIUM-PROTOPORPHYRIN IX MONOMETHYL ESTER CYCLASE-RELATED"/>
    <property type="match status" value="1"/>
</dbReference>
<dbReference type="Pfam" id="PF04055">
    <property type="entry name" value="Radical_SAM"/>
    <property type="match status" value="1"/>
</dbReference>
<dbReference type="SFLD" id="SFLDS00029">
    <property type="entry name" value="Radical_SAM"/>
    <property type="match status" value="1"/>
</dbReference>
<dbReference type="InterPro" id="IPR006158">
    <property type="entry name" value="Cobalamin-bd"/>
</dbReference>
<evidence type="ECO:0000313" key="9">
    <source>
        <dbReference type="Proteomes" id="UP000310168"/>
    </source>
</evidence>
<dbReference type="CDD" id="cd01335">
    <property type="entry name" value="Radical_SAM"/>
    <property type="match status" value="1"/>
</dbReference>
<feature type="domain" description="Radical SAM core" evidence="7">
    <location>
        <begin position="191"/>
        <end position="434"/>
    </location>
</feature>
<evidence type="ECO:0000259" key="7">
    <source>
        <dbReference type="PROSITE" id="PS51918"/>
    </source>
</evidence>
<keyword evidence="3" id="KW-0479">Metal-binding</keyword>
<feature type="domain" description="B12-binding" evidence="6">
    <location>
        <begin position="16"/>
        <end position="151"/>
    </location>
</feature>
<organism evidence="8 9">
    <name type="scientific">Brachyspira catarrhinii</name>
    <dbReference type="NCBI Taxonomy" id="2528966"/>
    <lineage>
        <taxon>Bacteria</taxon>
        <taxon>Pseudomonadati</taxon>
        <taxon>Spirochaetota</taxon>
        <taxon>Spirochaetia</taxon>
        <taxon>Brachyspirales</taxon>
        <taxon>Brachyspiraceae</taxon>
        <taxon>Brachyspira</taxon>
    </lineage>
</organism>
<accession>A0ABY2TTP4</accession>
<dbReference type="InterPro" id="IPR034466">
    <property type="entry name" value="Methyltransferase_Class_B"/>
</dbReference>
<dbReference type="SUPFAM" id="SSF102114">
    <property type="entry name" value="Radical SAM enzymes"/>
    <property type="match status" value="1"/>
</dbReference>
<dbReference type="Gene3D" id="3.40.50.280">
    <property type="entry name" value="Cobalamin-binding domain"/>
    <property type="match status" value="1"/>
</dbReference>
<dbReference type="RefSeq" id="WP_137997384.1">
    <property type="nucleotide sequence ID" value="NZ_SJDU01000021.1"/>
</dbReference>
<evidence type="ECO:0000256" key="4">
    <source>
        <dbReference type="ARBA" id="ARBA00023004"/>
    </source>
</evidence>
<dbReference type="Gene3D" id="3.80.30.20">
    <property type="entry name" value="tm_1862 like domain"/>
    <property type="match status" value="1"/>
</dbReference>
<dbReference type="PROSITE" id="PS51918">
    <property type="entry name" value="RADICAL_SAM"/>
    <property type="match status" value="1"/>
</dbReference>
<dbReference type="InterPro" id="IPR006638">
    <property type="entry name" value="Elp3/MiaA/NifB-like_rSAM"/>
</dbReference>
<keyword evidence="2" id="KW-0949">S-adenosyl-L-methionine</keyword>
<dbReference type="EMBL" id="SJDU01000021">
    <property type="protein sequence ID" value="TKZ36145.1"/>
    <property type="molecule type" value="Genomic_DNA"/>
</dbReference>
<dbReference type="Pfam" id="PF02310">
    <property type="entry name" value="B12-binding"/>
    <property type="match status" value="1"/>
</dbReference>
<dbReference type="SMART" id="SM00729">
    <property type="entry name" value="Elp3"/>
    <property type="match status" value="1"/>
</dbReference>
<evidence type="ECO:0000256" key="5">
    <source>
        <dbReference type="ARBA" id="ARBA00023014"/>
    </source>
</evidence>
<dbReference type="PANTHER" id="PTHR43409:SF16">
    <property type="entry name" value="SLR0320 PROTEIN"/>
    <property type="match status" value="1"/>
</dbReference>
<keyword evidence="5" id="KW-0411">Iron-sulfur</keyword>
<dbReference type="SFLD" id="SFLDG01082">
    <property type="entry name" value="B12-binding_domain_containing"/>
    <property type="match status" value="1"/>
</dbReference>
<dbReference type="InterPro" id="IPR051198">
    <property type="entry name" value="BchE-like"/>
</dbReference>
<dbReference type="SFLD" id="SFLDG01123">
    <property type="entry name" value="methyltransferase_(Class_B)"/>
    <property type="match status" value="1"/>
</dbReference>
<reference evidence="8 9" key="1">
    <citation type="journal article" date="2019" name="Anaerobe">
        <title>Brachyspira catarrhinii sp. nov., an anaerobic intestinal spirochaete isolated from vervet monkeys may have been misidentified as Brachyspira aalborgi in previous studies.</title>
        <authorList>
            <person name="Phillips N.D."/>
            <person name="La T."/>
            <person name="Hampson D.J."/>
        </authorList>
    </citation>
    <scope>NUCLEOTIDE SEQUENCE [LARGE SCALE GENOMIC DNA]</scope>
    <source>
        <strain evidence="8 9">Z12</strain>
    </source>
</reference>
<dbReference type="PROSITE" id="PS51332">
    <property type="entry name" value="B12_BINDING"/>
    <property type="match status" value="1"/>
</dbReference>
<gene>
    <name evidence="8" type="ORF">EZH24_01570</name>
</gene>
<evidence type="ECO:0000313" key="8">
    <source>
        <dbReference type="EMBL" id="TKZ36145.1"/>
    </source>
</evidence>
<dbReference type="InterPro" id="IPR007197">
    <property type="entry name" value="rSAM"/>
</dbReference>
<name>A0ABY2TTP4_9SPIR</name>
<evidence type="ECO:0000259" key="6">
    <source>
        <dbReference type="PROSITE" id="PS51332"/>
    </source>
</evidence>
<evidence type="ECO:0000256" key="3">
    <source>
        <dbReference type="ARBA" id="ARBA00022723"/>
    </source>
</evidence>